<evidence type="ECO:0000313" key="5">
    <source>
        <dbReference type="Proteomes" id="UP000244005"/>
    </source>
</evidence>
<dbReference type="GO" id="GO:0043130">
    <property type="term" value="F:ubiquitin binding"/>
    <property type="evidence" value="ECO:0000318"/>
    <property type="project" value="GO_Central"/>
</dbReference>
<name>A0A2R6XQ70_MARPO</name>
<feature type="region of interest" description="Disordered" evidence="2">
    <location>
        <begin position="294"/>
        <end position="319"/>
    </location>
</feature>
<dbReference type="GO" id="GO:0003723">
    <property type="term" value="F:RNA binding"/>
    <property type="evidence" value="ECO:0007669"/>
    <property type="project" value="UniProtKB-UniRule"/>
</dbReference>
<dbReference type="SUPFAM" id="SSF54928">
    <property type="entry name" value="RNA-binding domain, RBD"/>
    <property type="match status" value="2"/>
</dbReference>
<feature type="compositionally biased region" description="Polar residues" evidence="2">
    <location>
        <begin position="517"/>
        <end position="526"/>
    </location>
</feature>
<dbReference type="Pfam" id="PF07744">
    <property type="entry name" value="SPOC"/>
    <property type="match status" value="1"/>
</dbReference>
<dbReference type="OrthoDB" id="5577209at2759"/>
<dbReference type="EMBL" id="KZ772678">
    <property type="protein sequence ID" value="PTQ48228.1"/>
    <property type="molecule type" value="Genomic_DNA"/>
</dbReference>
<feature type="region of interest" description="Disordered" evidence="2">
    <location>
        <begin position="1369"/>
        <end position="1426"/>
    </location>
</feature>
<dbReference type="Gene3D" id="3.30.70.330">
    <property type="match status" value="3"/>
</dbReference>
<protein>
    <recommendedName>
        <fullName evidence="3">RRM domain-containing protein</fullName>
    </recommendedName>
</protein>
<dbReference type="CDD" id="cd00590">
    <property type="entry name" value="RRM_SF"/>
    <property type="match status" value="2"/>
</dbReference>
<dbReference type="Gramene" id="Mp3g07560.1">
    <property type="protein sequence ID" value="Mp3g07560.1.cds"/>
    <property type="gene ID" value="Mp3g07560"/>
</dbReference>
<dbReference type="InterPro" id="IPR012921">
    <property type="entry name" value="SPOC_C"/>
</dbReference>
<dbReference type="InterPro" id="IPR035979">
    <property type="entry name" value="RBD_domain_sf"/>
</dbReference>
<dbReference type="CDD" id="cd21546">
    <property type="entry name" value="SPOC_FPA-like"/>
    <property type="match status" value="1"/>
</dbReference>
<accession>A0A2R6XQ70</accession>
<proteinExistence type="predicted"/>
<dbReference type="InterPro" id="IPR052586">
    <property type="entry name" value="ASCC2"/>
</dbReference>
<dbReference type="InterPro" id="IPR012677">
    <property type="entry name" value="Nucleotide-bd_a/b_plait_sf"/>
</dbReference>
<evidence type="ECO:0000256" key="1">
    <source>
        <dbReference type="PROSITE-ProRule" id="PRU00176"/>
    </source>
</evidence>
<evidence type="ECO:0000256" key="2">
    <source>
        <dbReference type="SAM" id="MobiDB-lite"/>
    </source>
</evidence>
<sequence>MAFEQPFKKRRRYETLITDVKPVVQHLGKSSPNALAEEAEGTPRAKKQERRSNEEGQLPSGQDLGLEDNLKKKRNREEIGSIYKAYSKLKSCLISVEKPEVRFDRKLEMEAAYQSMLELSNGCVSVRRIAAELIPRYAWLCPSALEAAARATLHLCEWSSNLVRQDRDKDGVVGEIAKACFDGLVELSNAAVTTSEQSSMVAVCRDIALYLFRQLNRKELDVDPVGMISKPTSELGGSDRLGKLVSLSLYRVFSVDPEGVLTACFDLLRSSVSDTRREGLHFLTQIMKPIDGGSPALSGGGENAAAATPDAEEAVDNDGASKVPVQRQTLVTKVVHPKPALERWLVSAVRHFRRTVSRDVVAQVLPVLLSLLKSLHTFSPSDLELEVETKEDEKTAKQRGRNPHDVSHSKVEQVSAPQSEGRWRSGRSSDVRIEKSNQVEGDGWTRDQDQGAAIFKKEPSVPIYTKVEELINSWDGHRRSGRAGSSRDHEKFSTVDEEVRINREKESGAVSRKDVNSDSSWPNNWKTGKPGEAREAEKVSINDGEVPSRSKDHSSGTSTGTVLGVPRRDLTVNVTSALPSSLQPSTPQSQVTSPSPGQSGDVDQTAMDVFAASQYLFVGSIGQTTSELQLKFHFEKFGPLESVSLSRNKDHAFIHFCHVRDAVKAREATHGATPWGKALQVKFTDAKGSRGNGGSGVTPGSSCHIWVGGITSQNAKEELLKGVSSAGLKVPRSVFALVSASALLLEFEASEDADAVMLHVRQQRKEAAGLQSSTKVGAERFPAPPPPGTPSTAGVSSSVSGEGSNAGNRHLWVGRVDPQIREEELLSSFSKFGDLTGWKFIRSSGCCFIDFRLPESAAVAKTQLNGSRFGNQFIIVEYKNTPHVRTASVPLLGSPTSASSTLHSPAVSSSVNRYGGSSSLTAALNALQSKLAGCSGLGMVAPGRPRGGRGVGREATGRVPTNTIWIGLPDAVGPNFMNDMELKNIFSLASAGVGSVTKVRSARTSRGPCRFVEFDHVDAAAAALRNVSGRLDPCIQIEFSNSAISLQQNENPSMHTHPTGGHSQMSLDDIRRRAWDYQREKDRSHPHPRTKDQETDDVASSSTPNDHEETLTPNVEGRPSQVPVWGGISEKEVQDEGLRREARSQGEGAADHREEVPKVETGTPRSDSSFGGFRGCTSDITSSSHESPVLPAHNLVAKPKPVLEHQNSTTGSLVRPPLPPPGATLAPFPLPKHPPWSHPERINPTSSWSGGPMTVPSSPLNQVSPTPGMKTVLGGPLMQCNLPYGGPKLVKGSRSAHPLLQSPVNPGLCNLPISQSVEQLVQPLDHLSQPGPLFDHMGHPLNRTHQPPVHHIIQPLPLVHPVHHLDQLNPPPLPLLPPISPPPPPPSETPPPPPPPPPPSSPPPPLPPPPPADSTSEVVMGSNGLHSTAERHWRGPLCKSGMQYCEVLVFHEDSPACHYERNLREPFEWPKDLDVTKRADFKSVKTSFTCTSPAQREVCRIFVSPGPGNFDGFQQFIDYLKQRDRAGVVKIGRGESMWPRMLYILPWSLETCQLLAISAQPSNCLIGLVLPSLATF</sequence>
<keyword evidence="1" id="KW-0694">RNA-binding</keyword>
<feature type="region of interest" description="Disordered" evidence="2">
    <location>
        <begin position="383"/>
        <end position="448"/>
    </location>
</feature>
<reference evidence="5" key="1">
    <citation type="journal article" date="2017" name="Cell">
        <title>Insights into land plant evolution garnered from the Marchantia polymorpha genome.</title>
        <authorList>
            <person name="Bowman J.L."/>
            <person name="Kohchi T."/>
            <person name="Yamato K.T."/>
            <person name="Jenkins J."/>
            <person name="Shu S."/>
            <person name="Ishizaki K."/>
            <person name="Yamaoka S."/>
            <person name="Nishihama R."/>
            <person name="Nakamura Y."/>
            <person name="Berger F."/>
            <person name="Adam C."/>
            <person name="Aki S.S."/>
            <person name="Althoff F."/>
            <person name="Araki T."/>
            <person name="Arteaga-Vazquez M.A."/>
            <person name="Balasubrmanian S."/>
            <person name="Barry K."/>
            <person name="Bauer D."/>
            <person name="Boehm C.R."/>
            <person name="Briginshaw L."/>
            <person name="Caballero-Perez J."/>
            <person name="Catarino B."/>
            <person name="Chen F."/>
            <person name="Chiyoda S."/>
            <person name="Chovatia M."/>
            <person name="Davies K.M."/>
            <person name="Delmans M."/>
            <person name="Demura T."/>
            <person name="Dierschke T."/>
            <person name="Dolan L."/>
            <person name="Dorantes-Acosta A.E."/>
            <person name="Eklund D.M."/>
            <person name="Florent S.N."/>
            <person name="Flores-Sandoval E."/>
            <person name="Fujiyama A."/>
            <person name="Fukuzawa H."/>
            <person name="Galik B."/>
            <person name="Grimanelli D."/>
            <person name="Grimwood J."/>
            <person name="Grossniklaus U."/>
            <person name="Hamada T."/>
            <person name="Haseloff J."/>
            <person name="Hetherington A.J."/>
            <person name="Higo A."/>
            <person name="Hirakawa Y."/>
            <person name="Hundley H.N."/>
            <person name="Ikeda Y."/>
            <person name="Inoue K."/>
            <person name="Inoue S.I."/>
            <person name="Ishida S."/>
            <person name="Jia Q."/>
            <person name="Kakita M."/>
            <person name="Kanazawa T."/>
            <person name="Kawai Y."/>
            <person name="Kawashima T."/>
            <person name="Kennedy M."/>
            <person name="Kinose K."/>
            <person name="Kinoshita T."/>
            <person name="Kohara Y."/>
            <person name="Koide E."/>
            <person name="Komatsu K."/>
            <person name="Kopischke S."/>
            <person name="Kubo M."/>
            <person name="Kyozuka J."/>
            <person name="Lagercrantz U."/>
            <person name="Lin S.S."/>
            <person name="Lindquist E."/>
            <person name="Lipzen A.M."/>
            <person name="Lu C.W."/>
            <person name="De Luna E."/>
            <person name="Martienssen R.A."/>
            <person name="Minamino N."/>
            <person name="Mizutani M."/>
            <person name="Mizutani M."/>
            <person name="Mochizuki N."/>
            <person name="Monte I."/>
            <person name="Mosher R."/>
            <person name="Nagasaki H."/>
            <person name="Nakagami H."/>
            <person name="Naramoto S."/>
            <person name="Nishitani K."/>
            <person name="Ohtani M."/>
            <person name="Okamoto T."/>
            <person name="Okumura M."/>
            <person name="Phillips J."/>
            <person name="Pollak B."/>
            <person name="Reinders A."/>
            <person name="Rovekamp M."/>
            <person name="Sano R."/>
            <person name="Sawa S."/>
            <person name="Schmid M.W."/>
            <person name="Shirakawa M."/>
            <person name="Solano R."/>
            <person name="Spunde A."/>
            <person name="Suetsugu N."/>
            <person name="Sugano S."/>
            <person name="Sugiyama A."/>
            <person name="Sun R."/>
            <person name="Suzuki Y."/>
            <person name="Takenaka M."/>
            <person name="Takezawa D."/>
            <person name="Tomogane H."/>
            <person name="Tsuzuki M."/>
            <person name="Ueda T."/>
            <person name="Umeda M."/>
            <person name="Ward J.M."/>
            <person name="Watanabe Y."/>
            <person name="Yazaki K."/>
            <person name="Yokoyama R."/>
            <person name="Yoshitake Y."/>
            <person name="Yotsui I."/>
            <person name="Zachgo S."/>
            <person name="Schmutz J."/>
        </authorList>
    </citation>
    <scope>NUCLEOTIDE SEQUENCE [LARGE SCALE GENOMIC DNA]</scope>
    <source>
        <strain evidence="5">Tak-1</strain>
    </source>
</reference>
<feature type="compositionally biased region" description="Pro residues" evidence="2">
    <location>
        <begin position="1369"/>
        <end position="1412"/>
    </location>
</feature>
<feature type="compositionally biased region" description="Low complexity" evidence="2">
    <location>
        <begin position="790"/>
        <end position="808"/>
    </location>
</feature>
<feature type="region of interest" description="Disordered" evidence="2">
    <location>
        <begin position="476"/>
        <end position="603"/>
    </location>
</feature>
<evidence type="ECO:0000259" key="3">
    <source>
        <dbReference type="PROSITE" id="PS50102"/>
    </source>
</evidence>
<feature type="compositionally biased region" description="Basic and acidic residues" evidence="2">
    <location>
        <begin position="529"/>
        <end position="554"/>
    </location>
</feature>
<dbReference type="PROSITE" id="PS50102">
    <property type="entry name" value="RRM"/>
    <property type="match status" value="2"/>
</dbReference>
<dbReference type="Proteomes" id="UP000244005">
    <property type="component" value="Unassembled WGS sequence"/>
</dbReference>
<dbReference type="Pfam" id="PF00076">
    <property type="entry name" value="RRM_1"/>
    <property type="match status" value="2"/>
</dbReference>
<feature type="region of interest" description="Disordered" evidence="2">
    <location>
        <begin position="22"/>
        <end position="70"/>
    </location>
</feature>
<feature type="compositionally biased region" description="Basic and acidic residues" evidence="2">
    <location>
        <begin position="1129"/>
        <end position="1158"/>
    </location>
</feature>
<dbReference type="PANTHER" id="PTHR21494:SF2">
    <property type="entry name" value="NUCLEIC ACID BINDING PROTEIN"/>
    <property type="match status" value="1"/>
</dbReference>
<gene>
    <name evidence="4" type="ORF">MARPO_0006s0231</name>
</gene>
<dbReference type="PANTHER" id="PTHR21494">
    <property type="entry name" value="ACTIVATING SIGNAL COINTEGRATOR 1 COMPLEX SUBUNIT 2 ASC-1 COMPLEX SUBUNIT P100"/>
    <property type="match status" value="1"/>
</dbReference>
<evidence type="ECO:0000313" key="4">
    <source>
        <dbReference type="EMBL" id="PTQ48228.1"/>
    </source>
</evidence>
<feature type="compositionally biased region" description="Basic and acidic residues" evidence="2">
    <location>
        <begin position="485"/>
        <end position="516"/>
    </location>
</feature>
<feature type="compositionally biased region" description="Low complexity" evidence="2">
    <location>
        <begin position="578"/>
        <end position="600"/>
    </location>
</feature>
<feature type="compositionally biased region" description="Basic and acidic residues" evidence="2">
    <location>
        <begin position="387"/>
        <end position="411"/>
    </location>
</feature>
<feature type="domain" description="RRM" evidence="3">
    <location>
        <begin position="809"/>
        <end position="881"/>
    </location>
</feature>
<keyword evidence="5" id="KW-1185">Reference proteome</keyword>
<dbReference type="OMA" id="MYNWSLA"/>
<feature type="compositionally biased region" description="Basic and acidic residues" evidence="2">
    <location>
        <begin position="1078"/>
        <end position="1093"/>
    </location>
</feature>
<dbReference type="SMART" id="SM00360">
    <property type="entry name" value="RRM"/>
    <property type="match status" value="3"/>
</dbReference>
<feature type="compositionally biased region" description="Basic and acidic residues" evidence="2">
    <location>
        <begin position="421"/>
        <end position="448"/>
    </location>
</feature>
<organism evidence="4 5">
    <name type="scientific">Marchantia polymorpha</name>
    <name type="common">Common liverwort</name>
    <name type="synonym">Marchantia aquatica</name>
    <dbReference type="NCBI Taxonomy" id="3197"/>
    <lineage>
        <taxon>Eukaryota</taxon>
        <taxon>Viridiplantae</taxon>
        <taxon>Streptophyta</taxon>
        <taxon>Embryophyta</taxon>
        <taxon>Marchantiophyta</taxon>
        <taxon>Marchantiopsida</taxon>
        <taxon>Marchantiidae</taxon>
        <taxon>Marchantiales</taxon>
        <taxon>Marchantiaceae</taxon>
        <taxon>Marchantia</taxon>
    </lineage>
</organism>
<dbReference type="InterPro" id="IPR000504">
    <property type="entry name" value="RRM_dom"/>
</dbReference>
<feature type="region of interest" description="Disordered" evidence="2">
    <location>
        <begin position="1078"/>
        <end position="1172"/>
    </location>
</feature>
<feature type="region of interest" description="Disordered" evidence="2">
    <location>
        <begin position="768"/>
        <end position="810"/>
    </location>
</feature>
<feature type="domain" description="RRM" evidence="3">
    <location>
        <begin position="614"/>
        <end position="686"/>
    </location>
</feature>